<sequence>MRVPWALISTAIYKIFVWKKFDSNNFVLLSTDYNDTADAHQFCKNNRAEISEHPIIGDPSVIVFQDNRSRYICDSQKASQVRLLIAVELNRVPIVKEFKTVNGFMGVWTLCSADEAIRICFLSKSFRFSFRETVSLCLIEHMPLITDSFWITKELCGIPLYLNAKGNEKFSSILTLALIILDFTYNIWVPLVEKAYLMHIRCVQLLLSTLSPNLRFLFFYFLSNFDNKYFPCSISDLKVKMKKTHVFYTTDNTVLNCPGNCISKMSFDEVDIRGQRYEFQMSAFRVHLALQQGDNFVDFELRMLDVLFDLFKAKYTMSVHNFQTYIGCWNLLAEVNIGLVQILDGGLIKKMHLFGFDETIDLFWGSNVNVYKVDVDEPHYFLIAWIKLDKVYFIV</sequence>
<dbReference type="EMBL" id="JAHRHJ020003445">
    <property type="protein sequence ID" value="KAH9291703.1"/>
    <property type="molecule type" value="Genomic_DNA"/>
</dbReference>
<protein>
    <submittedName>
        <fullName evidence="1">Uncharacterized protein</fullName>
    </submittedName>
</protein>
<organism evidence="1 2">
    <name type="scientific">Taxus chinensis</name>
    <name type="common">Chinese yew</name>
    <name type="synonym">Taxus wallichiana var. chinensis</name>
    <dbReference type="NCBI Taxonomy" id="29808"/>
    <lineage>
        <taxon>Eukaryota</taxon>
        <taxon>Viridiplantae</taxon>
        <taxon>Streptophyta</taxon>
        <taxon>Embryophyta</taxon>
        <taxon>Tracheophyta</taxon>
        <taxon>Spermatophyta</taxon>
        <taxon>Pinopsida</taxon>
        <taxon>Pinidae</taxon>
        <taxon>Conifers II</taxon>
        <taxon>Cupressales</taxon>
        <taxon>Taxaceae</taxon>
        <taxon>Taxus</taxon>
    </lineage>
</organism>
<evidence type="ECO:0000313" key="2">
    <source>
        <dbReference type="Proteomes" id="UP000824469"/>
    </source>
</evidence>
<comment type="caution">
    <text evidence="1">The sequence shown here is derived from an EMBL/GenBank/DDBJ whole genome shotgun (WGS) entry which is preliminary data.</text>
</comment>
<name>A0AA38C2Q3_TAXCH</name>
<dbReference type="AlphaFoldDB" id="A0AA38C2Q3"/>
<keyword evidence="2" id="KW-1185">Reference proteome</keyword>
<reference evidence="1 2" key="1">
    <citation type="journal article" date="2021" name="Nat. Plants">
        <title>The Taxus genome provides insights into paclitaxel biosynthesis.</title>
        <authorList>
            <person name="Xiong X."/>
            <person name="Gou J."/>
            <person name="Liao Q."/>
            <person name="Li Y."/>
            <person name="Zhou Q."/>
            <person name="Bi G."/>
            <person name="Li C."/>
            <person name="Du R."/>
            <person name="Wang X."/>
            <person name="Sun T."/>
            <person name="Guo L."/>
            <person name="Liang H."/>
            <person name="Lu P."/>
            <person name="Wu Y."/>
            <person name="Zhang Z."/>
            <person name="Ro D.K."/>
            <person name="Shang Y."/>
            <person name="Huang S."/>
            <person name="Yan J."/>
        </authorList>
    </citation>
    <scope>NUCLEOTIDE SEQUENCE [LARGE SCALE GENOMIC DNA]</scope>
    <source>
        <strain evidence="1">Ta-2019</strain>
    </source>
</reference>
<dbReference type="Proteomes" id="UP000824469">
    <property type="component" value="Unassembled WGS sequence"/>
</dbReference>
<accession>A0AA38C2Q3</accession>
<gene>
    <name evidence="1" type="ORF">KI387_043109</name>
</gene>
<evidence type="ECO:0000313" key="1">
    <source>
        <dbReference type="EMBL" id="KAH9291703.1"/>
    </source>
</evidence>
<proteinExistence type="predicted"/>